<feature type="domain" description="GST N-terminal" evidence="2">
    <location>
        <begin position="1"/>
        <end position="89"/>
    </location>
</feature>
<sequence>MITLHHLSQSRSFRIVWLLEELKNEYGIDYQLVSHQRNQHSLAPDELQQIHPMGKAPILIDDVLPSGEQTLAESAVIIEYLLKFYDKNQLFMPKDDINSWRDYHFWLHFAEGSLMPPLVMKLILSKAVTKSPFFARPIVKQVKAEAEKMLLNANITKALSLLETHLTNRSYLVDERLTGADIMLYFSVLGAKKSQPAFHYPNINRWLALCESRSAFHQAVMVGGQAL</sequence>
<dbReference type="InterPro" id="IPR010987">
    <property type="entry name" value="Glutathione-S-Trfase_C-like"/>
</dbReference>
<dbReference type="Proteomes" id="UP001063782">
    <property type="component" value="Chromosome"/>
</dbReference>
<keyword evidence="5" id="KW-1185">Reference proteome</keyword>
<protein>
    <submittedName>
        <fullName evidence="4">Glutathione S-transferase</fullName>
    </submittedName>
</protein>
<dbReference type="SUPFAM" id="SSF52833">
    <property type="entry name" value="Thioredoxin-like"/>
    <property type="match status" value="1"/>
</dbReference>
<evidence type="ECO:0000313" key="4">
    <source>
        <dbReference type="EMBL" id="UXZ04966.1"/>
    </source>
</evidence>
<evidence type="ECO:0000313" key="5">
    <source>
        <dbReference type="Proteomes" id="UP001063782"/>
    </source>
</evidence>
<dbReference type="Gene3D" id="3.40.30.10">
    <property type="entry name" value="Glutaredoxin"/>
    <property type="match status" value="1"/>
</dbReference>
<dbReference type="SFLD" id="SFLDG01150">
    <property type="entry name" value="Main.1:_Beta-like"/>
    <property type="match status" value="1"/>
</dbReference>
<dbReference type="CDD" id="cd03189">
    <property type="entry name" value="GST_C_GTT1_like"/>
    <property type="match status" value="1"/>
</dbReference>
<dbReference type="InterPro" id="IPR036282">
    <property type="entry name" value="Glutathione-S-Trfase_C_sf"/>
</dbReference>
<gene>
    <name evidence="4" type="ORF">LU297_00480</name>
</gene>
<dbReference type="Pfam" id="PF00043">
    <property type="entry name" value="GST_C"/>
    <property type="match status" value="1"/>
</dbReference>
<dbReference type="SUPFAM" id="SSF47616">
    <property type="entry name" value="GST C-terminal domain-like"/>
    <property type="match status" value="1"/>
</dbReference>
<dbReference type="InterPro" id="IPR004045">
    <property type="entry name" value="Glutathione_S-Trfase_N"/>
</dbReference>
<dbReference type="PROSITE" id="PS50404">
    <property type="entry name" value="GST_NTER"/>
    <property type="match status" value="1"/>
</dbReference>
<feature type="domain" description="GST C-terminal" evidence="3">
    <location>
        <begin position="96"/>
        <end position="227"/>
    </location>
</feature>
<dbReference type="InterPro" id="IPR036249">
    <property type="entry name" value="Thioredoxin-like_sf"/>
</dbReference>
<dbReference type="EMBL" id="CP089977">
    <property type="protein sequence ID" value="UXZ04966.1"/>
    <property type="molecule type" value="Genomic_DNA"/>
</dbReference>
<organism evidence="4 5">
    <name type="scientific">Moraxella nasicaprae</name>
    <dbReference type="NCBI Taxonomy" id="2904122"/>
    <lineage>
        <taxon>Bacteria</taxon>
        <taxon>Pseudomonadati</taxon>
        <taxon>Pseudomonadota</taxon>
        <taxon>Gammaproteobacteria</taxon>
        <taxon>Moraxellales</taxon>
        <taxon>Moraxellaceae</taxon>
        <taxon>Moraxella</taxon>
    </lineage>
</organism>
<dbReference type="RefSeq" id="WP_263076467.1">
    <property type="nucleotide sequence ID" value="NZ_CP089977.1"/>
</dbReference>
<dbReference type="PANTHER" id="PTHR44051">
    <property type="entry name" value="GLUTATHIONE S-TRANSFERASE-RELATED"/>
    <property type="match status" value="1"/>
</dbReference>
<name>A0ABY6F4E7_9GAMM</name>
<comment type="similarity">
    <text evidence="1">Belongs to the GST superfamily.</text>
</comment>
<dbReference type="Gene3D" id="1.20.1050.10">
    <property type="match status" value="1"/>
</dbReference>
<proteinExistence type="inferred from homology"/>
<dbReference type="SFLD" id="SFLDS00019">
    <property type="entry name" value="Glutathione_Transferase_(cytos"/>
    <property type="match status" value="1"/>
</dbReference>
<evidence type="ECO:0000256" key="1">
    <source>
        <dbReference type="RuleBase" id="RU003494"/>
    </source>
</evidence>
<dbReference type="PANTHER" id="PTHR44051:SF9">
    <property type="entry name" value="GLUTATHIONE S-TRANSFERASE 1"/>
    <property type="match status" value="1"/>
</dbReference>
<dbReference type="SFLD" id="SFLDG00358">
    <property type="entry name" value="Main_(cytGST)"/>
    <property type="match status" value="1"/>
</dbReference>
<evidence type="ECO:0000259" key="3">
    <source>
        <dbReference type="PROSITE" id="PS50405"/>
    </source>
</evidence>
<dbReference type="PROSITE" id="PS50405">
    <property type="entry name" value="GST_CTER"/>
    <property type="match status" value="1"/>
</dbReference>
<dbReference type="InterPro" id="IPR040079">
    <property type="entry name" value="Glutathione_S-Trfase"/>
</dbReference>
<accession>A0ABY6F4E7</accession>
<reference evidence="4" key="1">
    <citation type="submission" date="2021-12" db="EMBL/GenBank/DDBJ databases">
        <title>taxonomy of Moraxella sp. ZY201224.</title>
        <authorList>
            <person name="Li F."/>
        </authorList>
    </citation>
    <scope>NUCLEOTIDE SEQUENCE</scope>
    <source>
        <strain evidence="4">ZY201224</strain>
    </source>
</reference>
<evidence type="ECO:0000259" key="2">
    <source>
        <dbReference type="PROSITE" id="PS50404"/>
    </source>
</evidence>
<dbReference type="Pfam" id="PF02798">
    <property type="entry name" value="GST_N"/>
    <property type="match status" value="1"/>
</dbReference>
<dbReference type="CDD" id="cd03046">
    <property type="entry name" value="GST_N_GTT1_like"/>
    <property type="match status" value="1"/>
</dbReference>
<dbReference type="InterPro" id="IPR004046">
    <property type="entry name" value="GST_C"/>
</dbReference>